<proteinExistence type="predicted"/>
<protein>
    <submittedName>
        <fullName evidence="1">Uncharacterized protein</fullName>
    </submittedName>
</protein>
<gene>
    <name evidence="1" type="ORF">BaRGS_00007239</name>
</gene>
<reference evidence="1 2" key="1">
    <citation type="journal article" date="2023" name="Sci. Data">
        <title>Genome assembly of the Korean intertidal mud-creeper Batillaria attramentaria.</title>
        <authorList>
            <person name="Patra A.K."/>
            <person name="Ho P.T."/>
            <person name="Jun S."/>
            <person name="Lee S.J."/>
            <person name="Kim Y."/>
            <person name="Won Y.J."/>
        </authorList>
    </citation>
    <scope>NUCLEOTIDE SEQUENCE [LARGE SCALE GENOMIC DNA]</scope>
    <source>
        <strain evidence="1">Wonlab-2016</strain>
    </source>
</reference>
<dbReference type="EMBL" id="JACVVK020000031">
    <property type="protein sequence ID" value="KAK7501435.1"/>
    <property type="molecule type" value="Genomic_DNA"/>
</dbReference>
<name>A0ABD0LQE1_9CAEN</name>
<dbReference type="AlphaFoldDB" id="A0ABD0LQE1"/>
<evidence type="ECO:0000313" key="2">
    <source>
        <dbReference type="Proteomes" id="UP001519460"/>
    </source>
</evidence>
<evidence type="ECO:0000313" key="1">
    <source>
        <dbReference type="EMBL" id="KAK7501435.1"/>
    </source>
</evidence>
<comment type="caution">
    <text evidence="1">The sequence shown here is derived from an EMBL/GenBank/DDBJ whole genome shotgun (WGS) entry which is preliminary data.</text>
</comment>
<sequence length="134" mass="15075">QTLVGSQGRKKVHPSLTYSYSQPFCQRSHSLRDFIHLWTGSRGGRARTPPYVGQIVLGTLRHLASHKVPEEGRSVNAINSGLHTQLLAWISSSRSADDGDTVRWIQEPEEHPCFLSDHLSRICLFSDFEEFATS</sequence>
<accession>A0ABD0LQE1</accession>
<feature type="non-terminal residue" evidence="1">
    <location>
        <position position="1"/>
    </location>
</feature>
<dbReference type="Proteomes" id="UP001519460">
    <property type="component" value="Unassembled WGS sequence"/>
</dbReference>
<keyword evidence="2" id="KW-1185">Reference proteome</keyword>
<organism evidence="1 2">
    <name type="scientific">Batillaria attramentaria</name>
    <dbReference type="NCBI Taxonomy" id="370345"/>
    <lineage>
        <taxon>Eukaryota</taxon>
        <taxon>Metazoa</taxon>
        <taxon>Spiralia</taxon>
        <taxon>Lophotrochozoa</taxon>
        <taxon>Mollusca</taxon>
        <taxon>Gastropoda</taxon>
        <taxon>Caenogastropoda</taxon>
        <taxon>Sorbeoconcha</taxon>
        <taxon>Cerithioidea</taxon>
        <taxon>Batillariidae</taxon>
        <taxon>Batillaria</taxon>
    </lineage>
</organism>